<dbReference type="Proteomes" id="UP000789941">
    <property type="component" value="Unassembled WGS sequence"/>
</dbReference>
<sequence>MAIVEGNLVKVDKLINFEGGQLVVNLGDKKANIAPLRIMLAIAGTLISIYYYTTAHNLLLALILWVLMTAVFLFGDLDKIGKSYRRGKI</sequence>
<evidence type="ECO:0000313" key="3">
    <source>
        <dbReference type="Proteomes" id="UP000789941"/>
    </source>
</evidence>
<comment type="caution">
    <text evidence="2">The sequence shown here is derived from an EMBL/GenBank/DDBJ whole genome shotgun (WGS) entry which is preliminary data.</text>
</comment>
<name>A0A5E4LXI9_9ARCH</name>
<organism evidence="2 3">
    <name type="scientific">Candidatus Bilamarchaeum dharawalense</name>
    <dbReference type="NCBI Taxonomy" id="2885759"/>
    <lineage>
        <taxon>Archaea</taxon>
        <taxon>Candidatus Micrarchaeota</taxon>
        <taxon>Candidatus Micrarchaeia</taxon>
        <taxon>Candidatus Anstonellales</taxon>
        <taxon>Candidatus Bilamarchaeaceae</taxon>
        <taxon>Candidatus Bilamarchaeum</taxon>
    </lineage>
</organism>
<keyword evidence="1" id="KW-0812">Transmembrane</keyword>
<dbReference type="AlphaFoldDB" id="A0A5E4LXI9"/>
<reference evidence="2 3" key="1">
    <citation type="submission" date="2019-08" db="EMBL/GenBank/DDBJ databases">
        <authorList>
            <person name="Vazquez-Campos X."/>
        </authorList>
    </citation>
    <scope>NUCLEOTIDE SEQUENCE [LARGE SCALE GENOMIC DNA]</scope>
    <source>
        <strain evidence="2">LFW-283_2</strain>
    </source>
</reference>
<keyword evidence="1" id="KW-1133">Transmembrane helix</keyword>
<feature type="transmembrane region" description="Helical" evidence="1">
    <location>
        <begin position="58"/>
        <end position="77"/>
    </location>
</feature>
<keyword evidence="1" id="KW-0472">Membrane</keyword>
<evidence type="ECO:0000313" key="2">
    <source>
        <dbReference type="EMBL" id="VVC04586.1"/>
    </source>
</evidence>
<proteinExistence type="predicted"/>
<gene>
    <name evidence="2" type="ORF">LFW2832_01057</name>
</gene>
<accession>A0A5E4LXI9</accession>
<dbReference type="EMBL" id="CABMJJ010000009">
    <property type="protein sequence ID" value="VVC04586.1"/>
    <property type="molecule type" value="Genomic_DNA"/>
</dbReference>
<feature type="transmembrane region" description="Helical" evidence="1">
    <location>
        <begin position="34"/>
        <end position="52"/>
    </location>
</feature>
<evidence type="ECO:0000256" key="1">
    <source>
        <dbReference type="SAM" id="Phobius"/>
    </source>
</evidence>
<protein>
    <submittedName>
        <fullName evidence="2">Uncharacterized protein</fullName>
    </submittedName>
</protein>